<protein>
    <recommendedName>
        <fullName evidence="3">Aspartyl/glutamyl-tRNA(Asn/Gln) amidotransferase subunit C</fullName>
    </recommendedName>
</protein>
<evidence type="ECO:0000313" key="1">
    <source>
        <dbReference type="EMBL" id="OGZ66809.1"/>
    </source>
</evidence>
<dbReference type="InterPro" id="IPR036113">
    <property type="entry name" value="Asp/Glu-ADT_sf_sub_c"/>
</dbReference>
<organism evidence="1 2">
    <name type="scientific">Candidatus Staskawiczbacteria bacterium RIFCSPHIGHO2_02_FULL_33_16</name>
    <dbReference type="NCBI Taxonomy" id="1802204"/>
    <lineage>
        <taxon>Bacteria</taxon>
        <taxon>Candidatus Staskawicziibacteriota</taxon>
    </lineage>
</organism>
<dbReference type="GO" id="GO:0006450">
    <property type="term" value="P:regulation of translational fidelity"/>
    <property type="evidence" value="ECO:0007669"/>
    <property type="project" value="InterPro"/>
</dbReference>
<gene>
    <name evidence="1" type="ORF">A3D34_03135</name>
</gene>
<dbReference type="EMBL" id="MHOQ01000021">
    <property type="protein sequence ID" value="OGZ66809.1"/>
    <property type="molecule type" value="Genomic_DNA"/>
</dbReference>
<sequence length="95" mass="10927">MISKEEVLGIAKLARLELSEKEVEKMQKDLSSILDYFNLLKKAPKFTKGKQEDKTQIETTTREDKIIEKPASLANNLVQSAPDTQERYIKVKNIF</sequence>
<evidence type="ECO:0000313" key="2">
    <source>
        <dbReference type="Proteomes" id="UP000179183"/>
    </source>
</evidence>
<dbReference type="InterPro" id="IPR003837">
    <property type="entry name" value="GatC"/>
</dbReference>
<proteinExistence type="predicted"/>
<dbReference type="AlphaFoldDB" id="A0A1G2HWL9"/>
<evidence type="ECO:0008006" key="3">
    <source>
        <dbReference type="Google" id="ProtNLM"/>
    </source>
</evidence>
<dbReference type="SUPFAM" id="SSF141000">
    <property type="entry name" value="Glu-tRNAGln amidotransferase C subunit"/>
    <property type="match status" value="1"/>
</dbReference>
<dbReference type="Pfam" id="PF02686">
    <property type="entry name" value="GatC"/>
    <property type="match status" value="1"/>
</dbReference>
<accession>A0A1G2HWL9</accession>
<name>A0A1G2HWL9_9BACT</name>
<reference evidence="1 2" key="1">
    <citation type="journal article" date="2016" name="Nat. Commun.">
        <title>Thousands of microbial genomes shed light on interconnected biogeochemical processes in an aquifer system.</title>
        <authorList>
            <person name="Anantharaman K."/>
            <person name="Brown C.T."/>
            <person name="Hug L.A."/>
            <person name="Sharon I."/>
            <person name="Castelle C.J."/>
            <person name="Probst A.J."/>
            <person name="Thomas B.C."/>
            <person name="Singh A."/>
            <person name="Wilkins M.J."/>
            <person name="Karaoz U."/>
            <person name="Brodie E.L."/>
            <person name="Williams K.H."/>
            <person name="Hubbard S.S."/>
            <person name="Banfield J.F."/>
        </authorList>
    </citation>
    <scope>NUCLEOTIDE SEQUENCE [LARGE SCALE GENOMIC DNA]</scope>
</reference>
<dbReference type="NCBIfam" id="TIGR00135">
    <property type="entry name" value="gatC"/>
    <property type="match status" value="1"/>
</dbReference>
<dbReference type="Proteomes" id="UP000179183">
    <property type="component" value="Unassembled WGS sequence"/>
</dbReference>
<comment type="caution">
    <text evidence="1">The sequence shown here is derived from an EMBL/GenBank/DDBJ whole genome shotgun (WGS) entry which is preliminary data.</text>
</comment>
<dbReference type="Gene3D" id="1.10.20.60">
    <property type="entry name" value="Glu-tRNAGln amidotransferase C subunit, N-terminal domain"/>
    <property type="match status" value="1"/>
</dbReference>